<organism evidence="5 6">
    <name type="scientific">Bifidobacterium bohemicum DSM 22767</name>
    <dbReference type="NCBI Taxonomy" id="1437606"/>
    <lineage>
        <taxon>Bacteria</taxon>
        <taxon>Bacillati</taxon>
        <taxon>Actinomycetota</taxon>
        <taxon>Actinomycetes</taxon>
        <taxon>Bifidobacteriales</taxon>
        <taxon>Bifidobacteriaceae</taxon>
        <taxon>Bifidobacterium</taxon>
    </lineage>
</organism>
<keyword evidence="3 4" id="KW-0732">Signal</keyword>
<comment type="similarity">
    <text evidence="1">Belongs to the bacterial solute-binding protein 1 family.</text>
</comment>
<evidence type="ECO:0000313" key="6">
    <source>
        <dbReference type="Proteomes" id="UP000029096"/>
    </source>
</evidence>
<feature type="signal peptide" evidence="4">
    <location>
        <begin position="1"/>
        <end position="21"/>
    </location>
</feature>
<dbReference type="CDD" id="cd14747">
    <property type="entry name" value="PBP2_MalE"/>
    <property type="match status" value="1"/>
</dbReference>
<dbReference type="Pfam" id="PF01547">
    <property type="entry name" value="SBP_bac_1"/>
    <property type="match status" value="1"/>
</dbReference>
<evidence type="ECO:0000256" key="1">
    <source>
        <dbReference type="ARBA" id="ARBA00008520"/>
    </source>
</evidence>
<reference evidence="5 6" key="1">
    <citation type="submission" date="2014-03" db="EMBL/GenBank/DDBJ databases">
        <title>Genomics of Bifidobacteria.</title>
        <authorList>
            <person name="Ventura M."/>
            <person name="Milani C."/>
            <person name="Lugli G.A."/>
        </authorList>
    </citation>
    <scope>NUCLEOTIDE SEQUENCE [LARGE SCALE GENOMIC DNA]</scope>
    <source>
        <strain evidence="5 6">DSM 22767</strain>
    </source>
</reference>
<dbReference type="STRING" id="1437606.BBOH_0434"/>
<evidence type="ECO:0000313" key="5">
    <source>
        <dbReference type="EMBL" id="KFI46960.1"/>
    </source>
</evidence>
<dbReference type="RefSeq" id="WP_033520503.1">
    <property type="nucleotide sequence ID" value="NZ_JDUS01000001.1"/>
</dbReference>
<gene>
    <name evidence="5" type="ORF">BBOH_0434</name>
</gene>
<dbReference type="PROSITE" id="PS51257">
    <property type="entry name" value="PROKAR_LIPOPROTEIN"/>
    <property type="match status" value="1"/>
</dbReference>
<dbReference type="SUPFAM" id="SSF53850">
    <property type="entry name" value="Periplasmic binding protein-like II"/>
    <property type="match status" value="1"/>
</dbReference>
<evidence type="ECO:0000256" key="4">
    <source>
        <dbReference type="SAM" id="SignalP"/>
    </source>
</evidence>
<dbReference type="GO" id="GO:0055052">
    <property type="term" value="C:ATP-binding cassette (ABC) transporter complex, substrate-binding subunit-containing"/>
    <property type="evidence" value="ECO:0007669"/>
    <property type="project" value="TreeGrafter"/>
</dbReference>
<dbReference type="Gene3D" id="3.40.190.10">
    <property type="entry name" value="Periplasmic binding protein-like II"/>
    <property type="match status" value="2"/>
</dbReference>
<dbReference type="PANTHER" id="PTHR30061:SF50">
    <property type="entry name" value="MALTOSE_MALTODEXTRIN-BINDING PERIPLASMIC PROTEIN"/>
    <property type="match status" value="1"/>
</dbReference>
<keyword evidence="2" id="KW-0813">Transport</keyword>
<dbReference type="eggNOG" id="COG1653">
    <property type="taxonomic scope" value="Bacteria"/>
</dbReference>
<sequence length="434" mass="46732">MKKKILASAAVSLSVAMLLGACGGASGSKSVEDAKDQTLTVWAMQGDYTNETLDAINKEFTKRTGAKVKVQTQQWNNITTKVTTALSTATPPDVIDMGNTQVMGFASSGGLMDLTSHASELHGGSKWLSGLEEPATVDGKLYGVPAFGAARAVIYSKKIWKDAGIEKAPTTWDEFTADLDTIATKHASDPDFIPFYLPGQYWYSALQFVWDAGGDLAKKDGDTWKGTTSSEKSIEGLKAWKDFQNKYSNKASQTATEVDPVQDQFLAQGKAAAYLGNSSAIPQIKKIDSSITDDDLGTFALPGRLGKNQPSLVAGSDWAVAVKSQHQDLAVKWLKIASSEEIQQKWVFGHDGWLPNSVQGLDKAMKSSDFKQVNTGFFEAAKISKSTPASPQWATIEGDKSINELVEGIATGNTSVENAAKTFDQHVEQVLNKK</sequence>
<keyword evidence="6" id="KW-1185">Reference proteome</keyword>
<dbReference type="GO" id="GO:1901982">
    <property type="term" value="F:maltose binding"/>
    <property type="evidence" value="ECO:0007669"/>
    <property type="project" value="TreeGrafter"/>
</dbReference>
<evidence type="ECO:0000256" key="3">
    <source>
        <dbReference type="ARBA" id="ARBA00022729"/>
    </source>
</evidence>
<dbReference type="AlphaFoldDB" id="A0A086ZKB0"/>
<dbReference type="Proteomes" id="UP000029096">
    <property type="component" value="Unassembled WGS sequence"/>
</dbReference>
<proteinExistence type="inferred from homology"/>
<evidence type="ECO:0000256" key="2">
    <source>
        <dbReference type="ARBA" id="ARBA00022448"/>
    </source>
</evidence>
<dbReference type="PANTHER" id="PTHR30061">
    <property type="entry name" value="MALTOSE-BINDING PERIPLASMIC PROTEIN"/>
    <property type="match status" value="1"/>
</dbReference>
<dbReference type="EMBL" id="JGYP01000001">
    <property type="protein sequence ID" value="KFI46960.1"/>
    <property type="molecule type" value="Genomic_DNA"/>
</dbReference>
<comment type="caution">
    <text evidence="5">The sequence shown here is derived from an EMBL/GenBank/DDBJ whole genome shotgun (WGS) entry which is preliminary data.</text>
</comment>
<name>A0A086ZKB0_9BIFI</name>
<accession>A0A086ZKB0</accession>
<dbReference type="GO" id="GO:0015768">
    <property type="term" value="P:maltose transport"/>
    <property type="evidence" value="ECO:0007669"/>
    <property type="project" value="TreeGrafter"/>
</dbReference>
<dbReference type="GO" id="GO:0042956">
    <property type="term" value="P:maltodextrin transmembrane transport"/>
    <property type="evidence" value="ECO:0007669"/>
    <property type="project" value="TreeGrafter"/>
</dbReference>
<dbReference type="InterPro" id="IPR006059">
    <property type="entry name" value="SBP"/>
</dbReference>
<feature type="chain" id="PRO_5038641970" evidence="4">
    <location>
        <begin position="22"/>
        <end position="434"/>
    </location>
</feature>
<protein>
    <submittedName>
        <fullName evidence="5">ABC transporter, periplasmic protein</fullName>
    </submittedName>
</protein>
<dbReference type="OrthoDB" id="2507686at2"/>